<dbReference type="RefSeq" id="WP_307230285.1">
    <property type="nucleotide sequence ID" value="NZ_JAUSVF010000001.1"/>
</dbReference>
<name>A0ABU0BRB7_9HYPH</name>
<reference evidence="1 2" key="1">
    <citation type="submission" date="2023-07" db="EMBL/GenBank/DDBJ databases">
        <title>Genomic Encyclopedia of Type Strains, Phase IV (KMG-IV): sequencing the most valuable type-strain genomes for metagenomic binning, comparative biology and taxonomic classification.</title>
        <authorList>
            <person name="Goeker M."/>
        </authorList>
    </citation>
    <scope>NUCLEOTIDE SEQUENCE [LARGE SCALE GENOMIC DNA]</scope>
    <source>
        <strain evidence="1 2">DSM 1112</strain>
    </source>
</reference>
<keyword evidence="2" id="KW-1185">Reference proteome</keyword>
<accession>A0ABU0BRB7</accession>
<evidence type="ECO:0000313" key="2">
    <source>
        <dbReference type="Proteomes" id="UP001230207"/>
    </source>
</evidence>
<gene>
    <name evidence="1" type="ORF">QO002_002630</name>
</gene>
<sequence>MFVEAGTEDLGQRLRKLGTERWRLPIDQLPRDLPFDQLPQVLQDLLREIYRSLGFEEARDLPIEENAPEFLKTWLISEVARIEAVLDLCRKWDLDGVPVFVPDGTPKTYRRSRPLFDFTAPQPWLFDNQAIIPAELGRAEVIALIDRSPFLFLVADIDDAIYGVYSLFGASVELAAASFRMAGSGSRSIFFTLSTASASVVVDGTFQHRTHWTVLGRTDASGSISQNLDCGYWTFRKATPPAVVDTGTHEVSWKRTSSAATLF</sequence>
<comment type="caution">
    <text evidence="1">The sequence shown here is derived from an EMBL/GenBank/DDBJ whole genome shotgun (WGS) entry which is preliminary data.</text>
</comment>
<dbReference type="EMBL" id="JAUSVF010000001">
    <property type="protein sequence ID" value="MDQ0320492.1"/>
    <property type="molecule type" value="Genomic_DNA"/>
</dbReference>
<protein>
    <submittedName>
        <fullName evidence="1">Uncharacterized protein</fullName>
    </submittedName>
</protein>
<organism evidence="1 2">
    <name type="scientific">Pararhizobium capsulatum DSM 1112</name>
    <dbReference type="NCBI Taxonomy" id="1121113"/>
    <lineage>
        <taxon>Bacteria</taxon>
        <taxon>Pseudomonadati</taxon>
        <taxon>Pseudomonadota</taxon>
        <taxon>Alphaproteobacteria</taxon>
        <taxon>Hyphomicrobiales</taxon>
        <taxon>Rhizobiaceae</taxon>
        <taxon>Rhizobium/Agrobacterium group</taxon>
        <taxon>Pararhizobium</taxon>
    </lineage>
</organism>
<evidence type="ECO:0000313" key="1">
    <source>
        <dbReference type="EMBL" id="MDQ0320492.1"/>
    </source>
</evidence>
<proteinExistence type="predicted"/>
<dbReference type="Proteomes" id="UP001230207">
    <property type="component" value="Unassembled WGS sequence"/>
</dbReference>